<evidence type="ECO:0000313" key="2">
    <source>
        <dbReference type="Proteomes" id="UP000560658"/>
    </source>
</evidence>
<dbReference type="PROSITE" id="PS51257">
    <property type="entry name" value="PROKAR_LIPOPROTEIN"/>
    <property type="match status" value="1"/>
</dbReference>
<comment type="caution">
    <text evidence="1">The sequence shown here is derived from an EMBL/GenBank/DDBJ whole genome shotgun (WGS) entry which is preliminary data.</text>
</comment>
<evidence type="ECO:0008006" key="3">
    <source>
        <dbReference type="Google" id="ProtNLM"/>
    </source>
</evidence>
<protein>
    <recommendedName>
        <fullName evidence="3">DUF4843 domain-containing protein</fullName>
    </recommendedName>
</protein>
<dbReference type="Proteomes" id="UP000560658">
    <property type="component" value="Unassembled WGS sequence"/>
</dbReference>
<organism evidence="1 2">
    <name type="scientific">Bacteroides reticulotermitis</name>
    <dbReference type="NCBI Taxonomy" id="1133319"/>
    <lineage>
        <taxon>Bacteria</taxon>
        <taxon>Pseudomonadati</taxon>
        <taxon>Bacteroidota</taxon>
        <taxon>Bacteroidia</taxon>
        <taxon>Bacteroidales</taxon>
        <taxon>Bacteroidaceae</taxon>
        <taxon>Bacteroides</taxon>
    </lineage>
</organism>
<gene>
    <name evidence="1" type="ORF">GGR06_002399</name>
</gene>
<dbReference type="InterPro" id="IPR032299">
    <property type="entry name" value="DUF4843"/>
</dbReference>
<keyword evidence="2" id="KW-1185">Reference proteome</keyword>
<accession>A0A840D508</accession>
<dbReference type="AlphaFoldDB" id="A0A840D508"/>
<sequence>MKRLRHWILILPMLLLAGCEKDLMDYEGLEGVYFAVQWGSSWGGEKSWPYQPYTEVNFMAVSGDEADIALKVMVTGPIKDYDRIFKVTVNPDSTTAVIGVDYKSISEECVVKAGEYVSSVTARLIRTEALQNHTLTLGLKLIPTNQLAVSFPEWDAVEGYTTGTVYEHFDASQHTIRFTDMMTRPLQWVGTDVSPYNGGYESGSWGAFSRKKLLMICDRFDVTYNDFLSKETMPSALQTLIYKTMAAMLIERYNAKNPVLEDDGRLMWFSGCPWMSKVGVPWIPDAGYYN</sequence>
<dbReference type="RefSeq" id="WP_148298234.1">
    <property type="nucleotide sequence ID" value="NZ_JACIER010000009.1"/>
</dbReference>
<evidence type="ECO:0000313" key="1">
    <source>
        <dbReference type="EMBL" id="MBB4044604.1"/>
    </source>
</evidence>
<name>A0A840D508_9BACE</name>
<dbReference type="EMBL" id="JACIER010000009">
    <property type="protein sequence ID" value="MBB4044604.1"/>
    <property type="molecule type" value="Genomic_DNA"/>
</dbReference>
<reference evidence="1" key="1">
    <citation type="submission" date="2020-08" db="EMBL/GenBank/DDBJ databases">
        <title>Genomic Encyclopedia of Type Strains, Phase IV (KMG-IV): sequencing the most valuable type-strain genomes for metagenomic binning, comparative biology and taxonomic classification.</title>
        <authorList>
            <person name="Goeker M."/>
        </authorList>
    </citation>
    <scope>NUCLEOTIDE SEQUENCE [LARGE SCALE GENOMIC DNA]</scope>
    <source>
        <strain evidence="1">DSM 105720</strain>
    </source>
</reference>
<proteinExistence type="predicted"/>
<dbReference type="Pfam" id="PF16132">
    <property type="entry name" value="DUF4843"/>
    <property type="match status" value="1"/>
</dbReference>